<evidence type="ECO:0000313" key="3">
    <source>
        <dbReference type="EMBL" id="ERT05013.1"/>
    </source>
</evidence>
<dbReference type="PRINTS" id="PR00313">
    <property type="entry name" value="CABNDNGRPT"/>
</dbReference>
<dbReference type="PATRIC" id="fig|1348334.3.peg.4857"/>
<protein>
    <submittedName>
        <fullName evidence="3">Hemolysin-type calcium-binding repeat family protein</fullName>
    </submittedName>
</protein>
<sequence>MSNHTPEIFTDEIDTLLGGADADTFTLRNNGDQINVLLLTPPATQEGTSQSEEILGTSGNDNIYGRRGNDTLSSFTGDDFLNGEFGDDLLFAGQNDDILIGDSGEDTLFGDRGEDTMYGGSGADILFGNNDNDTVFGDRGDDTIYGGQGDDQLTGGTGSDLLLGDRGEDTLTGVTGRGKGYTFIEDFNPQEDTIQLVGNADTYELVNTQDLQTNSSVSLPSGTAIIYEDFDGSTEVIAVVAGNTSLDLSANYFSFF</sequence>
<evidence type="ECO:0000313" key="4">
    <source>
        <dbReference type="Proteomes" id="UP000017127"/>
    </source>
</evidence>
<evidence type="ECO:0000256" key="2">
    <source>
        <dbReference type="ARBA" id="ARBA00022525"/>
    </source>
</evidence>
<dbReference type="RefSeq" id="WP_023068739.1">
    <property type="nucleotide sequence ID" value="NZ_AUZM01000071.1"/>
</dbReference>
<comment type="caution">
    <text evidence="3">The sequence shown here is derived from an EMBL/GenBank/DDBJ whole genome shotgun (WGS) entry which is preliminary data.</text>
</comment>
<dbReference type="AlphaFoldDB" id="U7QB16"/>
<organism evidence="3 4">
    <name type="scientific">Lyngbya aestuarii BL J</name>
    <dbReference type="NCBI Taxonomy" id="1348334"/>
    <lineage>
        <taxon>Bacteria</taxon>
        <taxon>Bacillati</taxon>
        <taxon>Cyanobacteriota</taxon>
        <taxon>Cyanophyceae</taxon>
        <taxon>Oscillatoriophycideae</taxon>
        <taxon>Oscillatoriales</taxon>
        <taxon>Microcoleaceae</taxon>
        <taxon>Lyngbya</taxon>
    </lineage>
</organism>
<proteinExistence type="predicted"/>
<accession>U7QB16</accession>
<reference evidence="3 4" key="1">
    <citation type="journal article" date="2013" name="Front. Microbiol.">
        <title>Comparative genomic analyses of the cyanobacterium, Lyngbya aestuarii BL J, a powerful hydrogen producer.</title>
        <authorList>
            <person name="Kothari A."/>
            <person name="Vaughn M."/>
            <person name="Garcia-Pichel F."/>
        </authorList>
    </citation>
    <scope>NUCLEOTIDE SEQUENCE [LARGE SCALE GENOMIC DNA]</scope>
    <source>
        <strain evidence="3 4">BL J</strain>
    </source>
</reference>
<dbReference type="PROSITE" id="PS00330">
    <property type="entry name" value="HEMOLYSIN_CALCIUM"/>
    <property type="match status" value="1"/>
</dbReference>
<name>U7QB16_9CYAN</name>
<dbReference type="SUPFAM" id="SSF51120">
    <property type="entry name" value="beta-Roll"/>
    <property type="match status" value="2"/>
</dbReference>
<dbReference type="PANTHER" id="PTHR38340">
    <property type="entry name" value="S-LAYER PROTEIN"/>
    <property type="match status" value="1"/>
</dbReference>
<dbReference type="InterPro" id="IPR011049">
    <property type="entry name" value="Serralysin-like_metalloprot_C"/>
</dbReference>
<dbReference type="Pfam" id="PF00353">
    <property type="entry name" value="HemolysinCabind"/>
    <property type="match status" value="4"/>
</dbReference>
<dbReference type="OrthoDB" id="449081at2"/>
<gene>
    <name evidence="3" type="ORF">M595_5041</name>
</gene>
<dbReference type="GO" id="GO:0005576">
    <property type="term" value="C:extracellular region"/>
    <property type="evidence" value="ECO:0007669"/>
    <property type="project" value="UniProtKB-SubCell"/>
</dbReference>
<dbReference type="InterPro" id="IPR050557">
    <property type="entry name" value="RTX_toxin/Mannuronan_C5-epim"/>
</dbReference>
<dbReference type="PANTHER" id="PTHR38340:SF1">
    <property type="entry name" value="S-LAYER PROTEIN"/>
    <property type="match status" value="1"/>
</dbReference>
<dbReference type="Proteomes" id="UP000017127">
    <property type="component" value="Unassembled WGS sequence"/>
</dbReference>
<evidence type="ECO:0000256" key="1">
    <source>
        <dbReference type="ARBA" id="ARBA00004613"/>
    </source>
</evidence>
<dbReference type="InterPro" id="IPR018511">
    <property type="entry name" value="Hemolysin-typ_Ca-bd_CS"/>
</dbReference>
<dbReference type="Gene3D" id="2.150.10.10">
    <property type="entry name" value="Serralysin-like metalloprotease, C-terminal"/>
    <property type="match status" value="2"/>
</dbReference>
<dbReference type="EMBL" id="AUZM01000071">
    <property type="protein sequence ID" value="ERT05013.1"/>
    <property type="molecule type" value="Genomic_DNA"/>
</dbReference>
<keyword evidence="4" id="KW-1185">Reference proteome</keyword>
<comment type="subcellular location">
    <subcellularLocation>
        <location evidence="1">Secreted</location>
    </subcellularLocation>
</comment>
<keyword evidence="2" id="KW-0964">Secreted</keyword>
<dbReference type="InterPro" id="IPR001343">
    <property type="entry name" value="Hemolysn_Ca-bd"/>
</dbReference>
<dbReference type="GO" id="GO:0005509">
    <property type="term" value="F:calcium ion binding"/>
    <property type="evidence" value="ECO:0007669"/>
    <property type="project" value="InterPro"/>
</dbReference>